<evidence type="ECO:0000256" key="1">
    <source>
        <dbReference type="ARBA" id="ARBA00004132"/>
    </source>
</evidence>
<organism evidence="11 12">
    <name type="scientific">Vanilla planifolia</name>
    <name type="common">Vanilla</name>
    <dbReference type="NCBI Taxonomy" id="51239"/>
    <lineage>
        <taxon>Eukaryota</taxon>
        <taxon>Viridiplantae</taxon>
        <taxon>Streptophyta</taxon>
        <taxon>Embryophyta</taxon>
        <taxon>Tracheophyta</taxon>
        <taxon>Spermatophyta</taxon>
        <taxon>Magnoliopsida</taxon>
        <taxon>Liliopsida</taxon>
        <taxon>Asparagales</taxon>
        <taxon>Orchidaceae</taxon>
        <taxon>Vanilloideae</taxon>
        <taxon>Vanilleae</taxon>
        <taxon>Vanilla</taxon>
    </lineage>
</organism>
<feature type="region of interest" description="Disordered" evidence="9">
    <location>
        <begin position="523"/>
        <end position="543"/>
    </location>
</feature>
<gene>
    <name evidence="11" type="ORF">HPP92_021629</name>
</gene>
<evidence type="ECO:0000256" key="6">
    <source>
        <dbReference type="ARBA" id="ARBA00023136"/>
    </source>
</evidence>
<dbReference type="SUPFAM" id="SSF48464">
    <property type="entry name" value="ENTH/VHS domain"/>
    <property type="match status" value="1"/>
</dbReference>
<dbReference type="SMART" id="SM00273">
    <property type="entry name" value="ENTH"/>
    <property type="match status" value="1"/>
</dbReference>
<dbReference type="GO" id="GO:0005546">
    <property type="term" value="F:phosphatidylinositol-4,5-bisphosphate binding"/>
    <property type="evidence" value="ECO:0007669"/>
    <property type="project" value="TreeGrafter"/>
</dbReference>
<proteinExistence type="predicted"/>
<feature type="compositionally biased region" description="Polar residues" evidence="9">
    <location>
        <begin position="528"/>
        <end position="543"/>
    </location>
</feature>
<evidence type="ECO:0000256" key="7">
    <source>
        <dbReference type="ARBA" id="ARBA00023176"/>
    </source>
</evidence>
<accession>A0A835Q1Y6</accession>
<dbReference type="GO" id="GO:0072583">
    <property type="term" value="P:clathrin-dependent endocytosis"/>
    <property type="evidence" value="ECO:0007669"/>
    <property type="project" value="InterPro"/>
</dbReference>
<dbReference type="Pfam" id="PF07651">
    <property type="entry name" value="ANTH"/>
    <property type="match status" value="1"/>
</dbReference>
<dbReference type="GO" id="GO:0048268">
    <property type="term" value="P:clathrin coat assembly"/>
    <property type="evidence" value="ECO:0007669"/>
    <property type="project" value="InterPro"/>
</dbReference>
<protein>
    <recommendedName>
        <fullName evidence="10">ENTH domain-containing protein</fullName>
    </recommendedName>
</protein>
<evidence type="ECO:0000256" key="5">
    <source>
        <dbReference type="ARBA" id="ARBA00023034"/>
    </source>
</evidence>
<comment type="caution">
    <text evidence="11">The sequence shown here is derived from an EMBL/GenBank/DDBJ whole genome shotgun (WGS) entry which is preliminary data.</text>
</comment>
<dbReference type="GO" id="GO:0006900">
    <property type="term" value="P:vesicle budding from membrane"/>
    <property type="evidence" value="ECO:0007669"/>
    <property type="project" value="TreeGrafter"/>
</dbReference>
<dbReference type="GO" id="GO:0005545">
    <property type="term" value="F:1-phosphatidylinositol binding"/>
    <property type="evidence" value="ECO:0007669"/>
    <property type="project" value="InterPro"/>
</dbReference>
<keyword evidence="8" id="KW-0968">Cytoplasmic vesicle</keyword>
<dbReference type="GO" id="GO:0030136">
    <property type="term" value="C:clathrin-coated vesicle"/>
    <property type="evidence" value="ECO:0007669"/>
    <property type="project" value="UniProtKB-SubCell"/>
</dbReference>
<dbReference type="GO" id="GO:0032050">
    <property type="term" value="F:clathrin heavy chain binding"/>
    <property type="evidence" value="ECO:0007669"/>
    <property type="project" value="TreeGrafter"/>
</dbReference>
<dbReference type="InterPro" id="IPR011417">
    <property type="entry name" value="ANTH_dom"/>
</dbReference>
<feature type="region of interest" description="Disordered" evidence="9">
    <location>
        <begin position="1"/>
        <end position="22"/>
    </location>
</feature>
<dbReference type="GO" id="GO:0000149">
    <property type="term" value="F:SNARE binding"/>
    <property type="evidence" value="ECO:0007669"/>
    <property type="project" value="TreeGrafter"/>
</dbReference>
<dbReference type="EMBL" id="JADCNM010000011">
    <property type="protein sequence ID" value="KAG0463153.1"/>
    <property type="molecule type" value="Genomic_DNA"/>
</dbReference>
<evidence type="ECO:0000256" key="4">
    <source>
        <dbReference type="ARBA" id="ARBA00022583"/>
    </source>
</evidence>
<sequence>MRPAKETTMRKTPKAMTGRSRNFSQSVLPRTLSQMPAPRIGIESRKQSLRKALGALKDTTTVGLAQVNSDYKGLDVAIVKATNHVEQLPKEKHIHTIFKSVSSSRPRADIAYCINSLAKRLAKTQNWAVALKTLIIIHRALREVDASFRAELINHNRSRGHILNLSHFKDDSSPNAWEYSTWVRAYALYLEERLECLSVLKYDIDTECSRAAELDTNELFEHLPALQQLLFRLLGCQPEGAAVYNSVIQFALSIVVGESITIYSAINSCTLNLVDKFFDMQRHDAIRAVEIYRKAGQQAFRLSDFFDVCRRSDFGRGHKFVKVEQPPVSFIAAMEEYVKDTSTRLGHQNLVEANRRIGISKPKLAFENKKPNLLEKPEKPIDLPNQTSRSTPHVGTSLLDFSESATDLEEKNALPLAAVCHDNLFHPSSESDAGWELALVTASTSTVNLANEPKLVGGFDKQTLDCLYDDATARRGRSYNSSDPMGHLVLNPFETQMQESFYGSDAIALPANVQISSNNPFDNPFGLTGSSPYQTQNPHTGLM</sequence>
<dbReference type="PROSITE" id="PS50942">
    <property type="entry name" value="ENTH"/>
    <property type="match status" value="1"/>
</dbReference>
<comment type="subcellular location">
    <subcellularLocation>
        <location evidence="1">Cytoplasmic vesicle</location>
        <location evidence="1">Clathrin-coated vesicle</location>
    </subcellularLocation>
    <subcellularLocation>
        <location evidence="2">Golgi apparatus</location>
    </subcellularLocation>
    <subcellularLocation>
        <location evidence="3">Membrane</location>
        <location evidence="3">Clathrin-coated pit</location>
    </subcellularLocation>
</comment>
<dbReference type="InterPro" id="IPR045192">
    <property type="entry name" value="AP180-like"/>
</dbReference>
<keyword evidence="4" id="KW-0254">Endocytosis</keyword>
<dbReference type="InterPro" id="IPR014712">
    <property type="entry name" value="ANTH_dom_sf"/>
</dbReference>
<dbReference type="SUPFAM" id="SSF89009">
    <property type="entry name" value="GAT-like domain"/>
    <property type="match status" value="1"/>
</dbReference>
<evidence type="ECO:0000256" key="9">
    <source>
        <dbReference type="SAM" id="MobiDB-lite"/>
    </source>
</evidence>
<dbReference type="FunFam" id="1.20.58.150:FF:000005">
    <property type="entry name" value="putative clathrin assembly protein At2g25430"/>
    <property type="match status" value="1"/>
</dbReference>
<dbReference type="Gene3D" id="1.20.58.150">
    <property type="entry name" value="ANTH domain"/>
    <property type="match status" value="1"/>
</dbReference>
<dbReference type="InterPro" id="IPR013809">
    <property type="entry name" value="ENTH"/>
</dbReference>
<dbReference type="AlphaFoldDB" id="A0A835Q1Y6"/>
<dbReference type="Proteomes" id="UP000639772">
    <property type="component" value="Chromosome 11"/>
</dbReference>
<evidence type="ECO:0000256" key="3">
    <source>
        <dbReference type="ARBA" id="ARBA00004600"/>
    </source>
</evidence>
<reference evidence="11 12" key="1">
    <citation type="journal article" date="2020" name="Nat. Food">
        <title>A phased Vanilla planifolia genome enables genetic improvement of flavour and production.</title>
        <authorList>
            <person name="Hasing T."/>
            <person name="Tang H."/>
            <person name="Brym M."/>
            <person name="Khazi F."/>
            <person name="Huang T."/>
            <person name="Chambers A.H."/>
        </authorList>
    </citation>
    <scope>NUCLEOTIDE SEQUENCE [LARGE SCALE GENOMIC DNA]</scope>
    <source>
        <tissue evidence="11">Leaf</tissue>
    </source>
</reference>
<dbReference type="InterPro" id="IPR008942">
    <property type="entry name" value="ENTH_VHS"/>
</dbReference>
<dbReference type="Gene3D" id="1.25.40.90">
    <property type="match status" value="1"/>
</dbReference>
<dbReference type="GO" id="GO:0005905">
    <property type="term" value="C:clathrin-coated pit"/>
    <property type="evidence" value="ECO:0007669"/>
    <property type="project" value="UniProtKB-SubCell"/>
</dbReference>
<evidence type="ECO:0000313" key="11">
    <source>
        <dbReference type="EMBL" id="KAG0463153.1"/>
    </source>
</evidence>
<evidence type="ECO:0000256" key="2">
    <source>
        <dbReference type="ARBA" id="ARBA00004555"/>
    </source>
</evidence>
<keyword evidence="5" id="KW-0333">Golgi apparatus</keyword>
<evidence type="ECO:0000313" key="12">
    <source>
        <dbReference type="Proteomes" id="UP000639772"/>
    </source>
</evidence>
<dbReference type="InterPro" id="IPR048050">
    <property type="entry name" value="ANTH_N_plant"/>
</dbReference>
<dbReference type="CDD" id="cd03564">
    <property type="entry name" value="ANTH_N"/>
    <property type="match status" value="1"/>
</dbReference>
<keyword evidence="6" id="KW-0472">Membrane</keyword>
<evidence type="ECO:0000256" key="8">
    <source>
        <dbReference type="ARBA" id="ARBA00023329"/>
    </source>
</evidence>
<keyword evidence="7" id="KW-0168">Coated pit</keyword>
<evidence type="ECO:0000259" key="10">
    <source>
        <dbReference type="PROSITE" id="PS50942"/>
    </source>
</evidence>
<dbReference type="PANTHER" id="PTHR22951">
    <property type="entry name" value="CLATHRIN ASSEMBLY PROTEIN"/>
    <property type="match status" value="1"/>
</dbReference>
<name>A0A835Q1Y6_VANPL</name>
<dbReference type="PANTHER" id="PTHR22951:SF97">
    <property type="entry name" value="ENTH DOMAIN-CONTAINING PROTEIN"/>
    <property type="match status" value="1"/>
</dbReference>
<dbReference type="GO" id="GO:0005794">
    <property type="term" value="C:Golgi apparatus"/>
    <property type="evidence" value="ECO:0007669"/>
    <property type="project" value="UniProtKB-SubCell"/>
</dbReference>
<feature type="domain" description="ENTH" evidence="10">
    <location>
        <begin position="66"/>
        <end position="204"/>
    </location>
</feature>
<dbReference type="OrthoDB" id="44015at2759"/>